<dbReference type="InterPro" id="IPR011006">
    <property type="entry name" value="CheY-like_superfamily"/>
</dbReference>
<dbReference type="GO" id="GO:0006355">
    <property type="term" value="P:regulation of DNA-templated transcription"/>
    <property type="evidence" value="ECO:0007669"/>
    <property type="project" value="InterPro"/>
</dbReference>
<dbReference type="CDD" id="cd06170">
    <property type="entry name" value="LuxR_C_like"/>
    <property type="match status" value="1"/>
</dbReference>
<dbReference type="AlphaFoldDB" id="A0A7G1HXD1"/>
<dbReference type="EMBL" id="AP023322">
    <property type="protein sequence ID" value="BCI64296.1"/>
    <property type="molecule type" value="Genomic_DNA"/>
</dbReference>
<feature type="domain" description="HTH luxR-type" evidence="2">
    <location>
        <begin position="144"/>
        <end position="209"/>
    </location>
</feature>
<dbReference type="Proteomes" id="UP000594042">
    <property type="component" value="Chromosome"/>
</dbReference>
<dbReference type="InterPro" id="IPR016032">
    <property type="entry name" value="Sig_transdc_resp-reg_C-effctor"/>
</dbReference>
<dbReference type="InterPro" id="IPR000792">
    <property type="entry name" value="Tscrpt_reg_LuxR_C"/>
</dbReference>
<dbReference type="PRINTS" id="PR00038">
    <property type="entry name" value="HTHLUXR"/>
</dbReference>
<keyword evidence="1" id="KW-0238">DNA-binding</keyword>
<gene>
    <name evidence="3" type="ORF">Cop2CBH44_26490</name>
</gene>
<reference evidence="4" key="1">
    <citation type="submission" date="2020-07" db="EMBL/GenBank/DDBJ databases">
        <title>Complete genome sequencing of Coprobacter sp. strain 2CBH44.</title>
        <authorList>
            <person name="Sakamoto M."/>
            <person name="Murakami T."/>
            <person name="Mori H."/>
        </authorList>
    </citation>
    <scope>NUCLEOTIDE SEQUENCE [LARGE SCALE GENOMIC DNA]</scope>
    <source>
        <strain evidence="4">2CBH44</strain>
    </source>
</reference>
<dbReference type="InterPro" id="IPR039420">
    <property type="entry name" value="WalR-like"/>
</dbReference>
<name>A0A7G1HXD1_9BACT</name>
<dbReference type="SUPFAM" id="SSF52172">
    <property type="entry name" value="CheY-like"/>
    <property type="match status" value="1"/>
</dbReference>
<dbReference type="Gene3D" id="3.40.50.2300">
    <property type="match status" value="1"/>
</dbReference>
<organism evidence="3 4">
    <name type="scientific">Coprobacter secundus subsp. similis</name>
    <dbReference type="NCBI Taxonomy" id="2751153"/>
    <lineage>
        <taxon>Bacteria</taxon>
        <taxon>Pseudomonadati</taxon>
        <taxon>Bacteroidota</taxon>
        <taxon>Bacteroidia</taxon>
        <taxon>Bacteroidales</taxon>
        <taxon>Barnesiellaceae</taxon>
        <taxon>Coprobacter</taxon>
    </lineage>
</organism>
<proteinExistence type="predicted"/>
<dbReference type="Pfam" id="PF00196">
    <property type="entry name" value="GerE"/>
    <property type="match status" value="1"/>
</dbReference>
<evidence type="ECO:0000259" key="2">
    <source>
        <dbReference type="PROSITE" id="PS50043"/>
    </source>
</evidence>
<evidence type="ECO:0000256" key="1">
    <source>
        <dbReference type="ARBA" id="ARBA00023125"/>
    </source>
</evidence>
<dbReference type="PROSITE" id="PS50043">
    <property type="entry name" value="HTH_LUXR_2"/>
    <property type="match status" value="1"/>
</dbReference>
<evidence type="ECO:0000313" key="3">
    <source>
        <dbReference type="EMBL" id="BCI64296.1"/>
    </source>
</evidence>
<sequence length="218" mass="25208">MHEIKNIILADNQDITKAGLLYLLKKNYKDLSYSFASNKSELISQLNVNEDSLIILDYTLFNFNRIEELLILRERFKNSAWLLFSIELSNGFLYYIAQNHLPISIVLKENSKEEILTAIHYTLKGVRFLCNYASNQLLEHRIQASAPSPQLTRTETDILKEIALGKTTKEIAASRNLSFHTVNTHRKNIFRKLEVNTIHEATKYAIRAGLIDLAEYYI</sequence>
<dbReference type="PANTHER" id="PTHR43214:SF43">
    <property type="entry name" value="TWO-COMPONENT RESPONSE REGULATOR"/>
    <property type="match status" value="1"/>
</dbReference>
<dbReference type="SMART" id="SM00421">
    <property type="entry name" value="HTH_LUXR"/>
    <property type="match status" value="1"/>
</dbReference>
<keyword evidence="4" id="KW-1185">Reference proteome</keyword>
<dbReference type="SUPFAM" id="SSF46894">
    <property type="entry name" value="C-terminal effector domain of the bipartite response regulators"/>
    <property type="match status" value="1"/>
</dbReference>
<dbReference type="KEGG" id="copr:Cop2CBH44_26490"/>
<dbReference type="PANTHER" id="PTHR43214">
    <property type="entry name" value="TWO-COMPONENT RESPONSE REGULATOR"/>
    <property type="match status" value="1"/>
</dbReference>
<protein>
    <submittedName>
        <fullName evidence="3">Helix-turn-helix transcriptional regulator</fullName>
    </submittedName>
</protein>
<evidence type="ECO:0000313" key="4">
    <source>
        <dbReference type="Proteomes" id="UP000594042"/>
    </source>
</evidence>
<dbReference type="GO" id="GO:0003677">
    <property type="term" value="F:DNA binding"/>
    <property type="evidence" value="ECO:0007669"/>
    <property type="project" value="UniProtKB-KW"/>
</dbReference>
<accession>A0A7G1HXD1</accession>